<accession>A0ABY1BR14</accession>
<dbReference type="EMBL" id="FOFP01000028">
    <property type="protein sequence ID" value="SER41752.1"/>
    <property type="molecule type" value="Genomic_DNA"/>
</dbReference>
<name>A0ABY1BR14_9PSED</name>
<sequence length="68" mass="7216">MADPRAFLGVKARKAKPAPPSAPIEWPRADPAALAAFDPSSKVCCMNCGPASGDPRTRAERLFLCDDC</sequence>
<reference evidence="1 2" key="1">
    <citation type="submission" date="2016-10" db="EMBL/GenBank/DDBJ databases">
        <authorList>
            <person name="Varghese N."/>
            <person name="Submissions S."/>
        </authorList>
    </citation>
    <scope>NUCLEOTIDE SEQUENCE [LARGE SCALE GENOMIC DNA]</scope>
    <source>
        <strain evidence="1 2">CIP 109853</strain>
    </source>
</reference>
<evidence type="ECO:0000313" key="2">
    <source>
        <dbReference type="Proteomes" id="UP000198512"/>
    </source>
</evidence>
<evidence type="ECO:0000313" key="1">
    <source>
        <dbReference type="EMBL" id="SER41752.1"/>
    </source>
</evidence>
<gene>
    <name evidence="1" type="ORF">SAMN05216600_12848</name>
</gene>
<dbReference type="Proteomes" id="UP000198512">
    <property type="component" value="Unassembled WGS sequence"/>
</dbReference>
<organism evidence="1 2">
    <name type="scientific">Pseudomonas cuatrocienegasensis</name>
    <dbReference type="NCBI Taxonomy" id="543360"/>
    <lineage>
        <taxon>Bacteria</taxon>
        <taxon>Pseudomonadati</taxon>
        <taxon>Pseudomonadota</taxon>
        <taxon>Gammaproteobacteria</taxon>
        <taxon>Pseudomonadales</taxon>
        <taxon>Pseudomonadaceae</taxon>
        <taxon>Pseudomonas</taxon>
    </lineage>
</organism>
<keyword evidence="2" id="KW-1185">Reference proteome</keyword>
<comment type="caution">
    <text evidence="1">The sequence shown here is derived from an EMBL/GenBank/DDBJ whole genome shotgun (WGS) entry which is preliminary data.</text>
</comment>
<dbReference type="RefSeq" id="WP_069521966.1">
    <property type="nucleotide sequence ID" value="NZ_FOFP01000028.1"/>
</dbReference>
<protein>
    <submittedName>
        <fullName evidence="1">Uncharacterized protein</fullName>
    </submittedName>
</protein>
<proteinExistence type="predicted"/>